<sequence length="157" mass="17423">MENSLEPSEESLIDNFELQLNESAKGFLKETAKWAYFLSILGFIGVGLMVVLAVFAGTIFGVIGHMMPGMGMFGSGIGIVISIFYLLIAALYFFPVYYLYKFASNAKKAFLNIDSELLSTSFKYLKSHYKFIGIMMISIMCLYGLIIVFAVIAAIAR</sequence>
<dbReference type="EMBL" id="SMFK01000004">
    <property type="protein sequence ID" value="TDD97388.1"/>
    <property type="molecule type" value="Genomic_DNA"/>
</dbReference>
<organism evidence="2 3">
    <name type="scientific">Flavobacterium cellulosilyticum</name>
    <dbReference type="NCBI Taxonomy" id="2541731"/>
    <lineage>
        <taxon>Bacteria</taxon>
        <taxon>Pseudomonadati</taxon>
        <taxon>Bacteroidota</taxon>
        <taxon>Flavobacteriia</taxon>
        <taxon>Flavobacteriales</taxon>
        <taxon>Flavobacteriaceae</taxon>
        <taxon>Flavobacterium</taxon>
    </lineage>
</organism>
<feature type="transmembrane region" description="Helical" evidence="1">
    <location>
        <begin position="131"/>
        <end position="156"/>
    </location>
</feature>
<dbReference type="Proteomes" id="UP000295479">
    <property type="component" value="Unassembled WGS sequence"/>
</dbReference>
<reference evidence="2 3" key="1">
    <citation type="submission" date="2019-03" db="EMBL/GenBank/DDBJ databases">
        <title>Flavobacterium AR-3-4 sp. nov. isolated from arctic soil.</title>
        <authorList>
            <person name="Chaudhary D.K."/>
        </authorList>
    </citation>
    <scope>NUCLEOTIDE SEQUENCE [LARGE SCALE GENOMIC DNA]</scope>
    <source>
        <strain evidence="2 3">AR-3-4</strain>
    </source>
</reference>
<protein>
    <recommendedName>
        <fullName evidence="4">DUF5362 domain-containing protein</fullName>
    </recommendedName>
</protein>
<evidence type="ECO:0000313" key="3">
    <source>
        <dbReference type="Proteomes" id="UP000295479"/>
    </source>
</evidence>
<evidence type="ECO:0000313" key="2">
    <source>
        <dbReference type="EMBL" id="TDD97388.1"/>
    </source>
</evidence>
<evidence type="ECO:0000256" key="1">
    <source>
        <dbReference type="SAM" id="Phobius"/>
    </source>
</evidence>
<gene>
    <name evidence="2" type="ORF">E0F76_08750</name>
</gene>
<dbReference type="AlphaFoldDB" id="A0A4R5CBQ4"/>
<keyword evidence="1" id="KW-0472">Membrane</keyword>
<proteinExistence type="predicted"/>
<dbReference type="OrthoDB" id="1121797at2"/>
<comment type="caution">
    <text evidence="2">The sequence shown here is derived from an EMBL/GenBank/DDBJ whole genome shotgun (WGS) entry which is preliminary data.</text>
</comment>
<feature type="transmembrane region" description="Helical" evidence="1">
    <location>
        <begin position="34"/>
        <end position="63"/>
    </location>
</feature>
<name>A0A4R5CBQ4_9FLAO</name>
<dbReference type="RefSeq" id="WP_132004356.1">
    <property type="nucleotide sequence ID" value="NZ_SMFK01000004.1"/>
</dbReference>
<accession>A0A4R5CBQ4</accession>
<keyword evidence="3" id="KW-1185">Reference proteome</keyword>
<evidence type="ECO:0008006" key="4">
    <source>
        <dbReference type="Google" id="ProtNLM"/>
    </source>
</evidence>
<keyword evidence="1" id="KW-1133">Transmembrane helix</keyword>
<keyword evidence="1" id="KW-0812">Transmembrane</keyword>
<feature type="transmembrane region" description="Helical" evidence="1">
    <location>
        <begin position="75"/>
        <end position="100"/>
    </location>
</feature>